<evidence type="ECO:0000256" key="3">
    <source>
        <dbReference type="ARBA" id="ARBA00022771"/>
    </source>
</evidence>
<dbReference type="SUPFAM" id="SSF57716">
    <property type="entry name" value="Glucocorticoid receptor-like (DNA-binding domain)"/>
    <property type="match status" value="1"/>
</dbReference>
<evidence type="ECO:0000256" key="5">
    <source>
        <dbReference type="ARBA" id="ARBA00023015"/>
    </source>
</evidence>
<feature type="domain" description="GATA-type" evidence="10">
    <location>
        <begin position="87"/>
        <end position="140"/>
    </location>
</feature>
<name>A0AAV8WJW9_9CUCU</name>
<dbReference type="InterPro" id="IPR039355">
    <property type="entry name" value="Transcription_factor_GATA"/>
</dbReference>
<comment type="caution">
    <text evidence="11">The sequence shown here is derived from an EMBL/GenBank/DDBJ whole genome shotgun (WGS) entry which is preliminary data.</text>
</comment>
<keyword evidence="6" id="KW-0804">Transcription</keyword>
<dbReference type="GO" id="GO:0005634">
    <property type="term" value="C:nucleus"/>
    <property type="evidence" value="ECO:0007669"/>
    <property type="project" value="UniProtKB-SubCell"/>
</dbReference>
<keyword evidence="3 8" id="KW-0863">Zinc-finger</keyword>
<keyword evidence="2" id="KW-0479">Metal-binding</keyword>
<feature type="compositionally biased region" description="Basic and acidic residues" evidence="9">
    <location>
        <begin position="145"/>
        <end position="155"/>
    </location>
</feature>
<dbReference type="PRINTS" id="PR00619">
    <property type="entry name" value="GATAZNFINGER"/>
</dbReference>
<dbReference type="PROSITE" id="PS00344">
    <property type="entry name" value="GATA_ZN_FINGER_1"/>
    <property type="match status" value="1"/>
</dbReference>
<proteinExistence type="predicted"/>
<dbReference type="InterPro" id="IPR000679">
    <property type="entry name" value="Znf_GATA"/>
</dbReference>
<keyword evidence="5" id="KW-0805">Transcription regulation</keyword>
<evidence type="ECO:0000259" key="10">
    <source>
        <dbReference type="PROSITE" id="PS50114"/>
    </source>
</evidence>
<dbReference type="PANTHER" id="PTHR10071:SF337">
    <property type="entry name" value="GATA-BINDING FACTOR A"/>
    <property type="match status" value="1"/>
</dbReference>
<dbReference type="FunFam" id="3.30.50.10:FF:000002">
    <property type="entry name" value="Gata transcription factor gatad"/>
    <property type="match status" value="1"/>
</dbReference>
<feature type="region of interest" description="Disordered" evidence="9">
    <location>
        <begin position="136"/>
        <end position="159"/>
    </location>
</feature>
<dbReference type="CDD" id="cd00202">
    <property type="entry name" value="ZnF_GATA"/>
    <property type="match status" value="1"/>
</dbReference>
<dbReference type="GO" id="GO:0000978">
    <property type="term" value="F:RNA polymerase II cis-regulatory region sequence-specific DNA binding"/>
    <property type="evidence" value="ECO:0007669"/>
    <property type="project" value="TreeGrafter"/>
</dbReference>
<evidence type="ECO:0000256" key="2">
    <source>
        <dbReference type="ARBA" id="ARBA00022723"/>
    </source>
</evidence>
<dbReference type="Gene3D" id="3.30.50.10">
    <property type="entry name" value="Erythroid Transcription Factor GATA-1, subunit A"/>
    <property type="match status" value="1"/>
</dbReference>
<dbReference type="InterPro" id="IPR013088">
    <property type="entry name" value="Znf_NHR/GATA"/>
</dbReference>
<comment type="subcellular location">
    <subcellularLocation>
        <location evidence="1">Nucleus</location>
    </subcellularLocation>
</comment>
<dbReference type="PANTHER" id="PTHR10071">
    <property type="entry name" value="TRANSCRIPTION FACTOR GATA FAMILY MEMBER"/>
    <property type="match status" value="1"/>
</dbReference>
<reference evidence="11" key="1">
    <citation type="journal article" date="2023" name="Insect Mol. Biol.">
        <title>Genome sequencing provides insights into the evolution of gene families encoding plant cell wall-degrading enzymes in longhorned beetles.</title>
        <authorList>
            <person name="Shin N.R."/>
            <person name="Okamura Y."/>
            <person name="Kirsch R."/>
            <person name="Pauchet Y."/>
        </authorList>
    </citation>
    <scope>NUCLEOTIDE SEQUENCE</scope>
    <source>
        <strain evidence="11">RBIC_L_NR</strain>
    </source>
</reference>
<dbReference type="GO" id="GO:0008270">
    <property type="term" value="F:zinc ion binding"/>
    <property type="evidence" value="ECO:0007669"/>
    <property type="project" value="UniProtKB-KW"/>
</dbReference>
<dbReference type="Proteomes" id="UP001162156">
    <property type="component" value="Unassembled WGS sequence"/>
</dbReference>
<keyword evidence="7" id="KW-0539">Nucleus</keyword>
<dbReference type="GO" id="GO:0045944">
    <property type="term" value="P:positive regulation of transcription by RNA polymerase II"/>
    <property type="evidence" value="ECO:0007669"/>
    <property type="project" value="TreeGrafter"/>
</dbReference>
<dbReference type="Pfam" id="PF00320">
    <property type="entry name" value="GATA"/>
    <property type="match status" value="1"/>
</dbReference>
<evidence type="ECO:0000313" key="11">
    <source>
        <dbReference type="EMBL" id="KAJ8926505.1"/>
    </source>
</evidence>
<dbReference type="AlphaFoldDB" id="A0AAV8WJW9"/>
<dbReference type="EMBL" id="JANEYF010005871">
    <property type="protein sequence ID" value="KAJ8926505.1"/>
    <property type="molecule type" value="Genomic_DNA"/>
</dbReference>
<evidence type="ECO:0000256" key="4">
    <source>
        <dbReference type="ARBA" id="ARBA00022833"/>
    </source>
</evidence>
<protein>
    <recommendedName>
        <fullName evidence="10">GATA-type domain-containing protein</fullName>
    </recommendedName>
</protein>
<evidence type="ECO:0000256" key="6">
    <source>
        <dbReference type="ARBA" id="ARBA00023163"/>
    </source>
</evidence>
<evidence type="ECO:0000256" key="8">
    <source>
        <dbReference type="PROSITE-ProRule" id="PRU00094"/>
    </source>
</evidence>
<dbReference type="GO" id="GO:0000122">
    <property type="term" value="P:negative regulation of transcription by RNA polymerase II"/>
    <property type="evidence" value="ECO:0007669"/>
    <property type="project" value="TreeGrafter"/>
</dbReference>
<organism evidence="11 12">
    <name type="scientific">Rhamnusium bicolor</name>
    <dbReference type="NCBI Taxonomy" id="1586634"/>
    <lineage>
        <taxon>Eukaryota</taxon>
        <taxon>Metazoa</taxon>
        <taxon>Ecdysozoa</taxon>
        <taxon>Arthropoda</taxon>
        <taxon>Hexapoda</taxon>
        <taxon>Insecta</taxon>
        <taxon>Pterygota</taxon>
        <taxon>Neoptera</taxon>
        <taxon>Endopterygota</taxon>
        <taxon>Coleoptera</taxon>
        <taxon>Polyphaga</taxon>
        <taxon>Cucujiformia</taxon>
        <taxon>Chrysomeloidea</taxon>
        <taxon>Cerambycidae</taxon>
        <taxon>Lepturinae</taxon>
        <taxon>Rhagiini</taxon>
        <taxon>Rhamnusium</taxon>
    </lineage>
</organism>
<sequence length="233" mass="26316">MSITPAPPHVLNYTLFQDQQRSMQASALNMEKSSARRKQSFPTKASVQVEGSPMDQDKDEEDYIPDFTGNSPWCNLVKGKGGPGMARRVDLSCTNCGTQTTTIWRRNMRGEMVCNACGLYYKLHGVDRPHTMRRDTIHTRRRRPKATDSKERGREYSSFNGPINTYKGKLLKVIAPKGKTNNTETTDTEDMLSALRRQIQPHLVMALQGHKNANTPGFPHLQVRSINIVKPKT</sequence>
<accession>A0AAV8WJW9</accession>
<dbReference type="GO" id="GO:0045165">
    <property type="term" value="P:cell fate commitment"/>
    <property type="evidence" value="ECO:0007669"/>
    <property type="project" value="TreeGrafter"/>
</dbReference>
<feature type="region of interest" description="Disordered" evidence="9">
    <location>
        <begin position="27"/>
        <end position="58"/>
    </location>
</feature>
<keyword evidence="4" id="KW-0862">Zinc</keyword>
<evidence type="ECO:0000256" key="9">
    <source>
        <dbReference type="SAM" id="MobiDB-lite"/>
    </source>
</evidence>
<evidence type="ECO:0000256" key="1">
    <source>
        <dbReference type="ARBA" id="ARBA00004123"/>
    </source>
</evidence>
<dbReference type="SMART" id="SM00401">
    <property type="entry name" value="ZnF_GATA"/>
    <property type="match status" value="1"/>
</dbReference>
<evidence type="ECO:0000256" key="7">
    <source>
        <dbReference type="ARBA" id="ARBA00023242"/>
    </source>
</evidence>
<gene>
    <name evidence="11" type="ORF">NQ314_021107</name>
</gene>
<dbReference type="GO" id="GO:0000981">
    <property type="term" value="F:DNA-binding transcription factor activity, RNA polymerase II-specific"/>
    <property type="evidence" value="ECO:0007669"/>
    <property type="project" value="TreeGrafter"/>
</dbReference>
<dbReference type="PROSITE" id="PS50114">
    <property type="entry name" value="GATA_ZN_FINGER_2"/>
    <property type="match status" value="1"/>
</dbReference>
<evidence type="ECO:0000313" key="12">
    <source>
        <dbReference type="Proteomes" id="UP001162156"/>
    </source>
</evidence>
<keyword evidence="12" id="KW-1185">Reference proteome</keyword>